<feature type="compositionally biased region" description="Basic and acidic residues" evidence="6">
    <location>
        <begin position="89"/>
        <end position="100"/>
    </location>
</feature>
<feature type="compositionally biased region" description="Acidic residues" evidence="6">
    <location>
        <begin position="35"/>
        <end position="69"/>
    </location>
</feature>
<feature type="compositionally biased region" description="Acidic residues" evidence="6">
    <location>
        <begin position="101"/>
        <end position="111"/>
    </location>
</feature>
<evidence type="ECO:0000313" key="8">
    <source>
        <dbReference type="EMBL" id="KIK37256.1"/>
    </source>
</evidence>
<organism evidence="8 9">
    <name type="scientific">Suillus luteus UH-Slu-Lm8-n1</name>
    <dbReference type="NCBI Taxonomy" id="930992"/>
    <lineage>
        <taxon>Eukaryota</taxon>
        <taxon>Fungi</taxon>
        <taxon>Dikarya</taxon>
        <taxon>Basidiomycota</taxon>
        <taxon>Agaricomycotina</taxon>
        <taxon>Agaricomycetes</taxon>
        <taxon>Agaricomycetidae</taxon>
        <taxon>Boletales</taxon>
        <taxon>Suillineae</taxon>
        <taxon>Suillaceae</taxon>
        <taxon>Suillus</taxon>
    </lineage>
</organism>
<evidence type="ECO:0000256" key="3">
    <source>
        <dbReference type="ARBA" id="ARBA00008057"/>
    </source>
</evidence>
<dbReference type="EMBL" id="KN835466">
    <property type="protein sequence ID" value="KIK37256.1"/>
    <property type="molecule type" value="Genomic_DNA"/>
</dbReference>
<evidence type="ECO:0000259" key="7">
    <source>
        <dbReference type="Pfam" id="PF09649"/>
    </source>
</evidence>
<evidence type="ECO:0000256" key="5">
    <source>
        <dbReference type="ARBA" id="ARBA00023242"/>
    </source>
</evidence>
<keyword evidence="9" id="KW-1185">Reference proteome</keyword>
<evidence type="ECO:0000256" key="4">
    <source>
        <dbReference type="ARBA" id="ARBA00023186"/>
    </source>
</evidence>
<keyword evidence="4" id="KW-0143">Chaperone</keyword>
<proteinExistence type="inferred from homology"/>
<name>A0A0D0A6M5_9AGAM</name>
<dbReference type="GO" id="GO:0005634">
    <property type="term" value="C:nucleus"/>
    <property type="evidence" value="ECO:0007669"/>
    <property type="project" value="UniProtKB-SubCell"/>
</dbReference>
<comment type="subcellular location">
    <subcellularLocation>
        <location evidence="2">Nucleus</location>
    </subcellularLocation>
</comment>
<reference evidence="9" key="2">
    <citation type="submission" date="2015-01" db="EMBL/GenBank/DDBJ databases">
        <title>Evolutionary Origins and Diversification of the Mycorrhizal Mutualists.</title>
        <authorList>
            <consortium name="DOE Joint Genome Institute"/>
            <consortium name="Mycorrhizal Genomics Consortium"/>
            <person name="Kohler A."/>
            <person name="Kuo A."/>
            <person name="Nagy L.G."/>
            <person name="Floudas D."/>
            <person name="Copeland A."/>
            <person name="Barry K.W."/>
            <person name="Cichocki N."/>
            <person name="Veneault-Fourrey C."/>
            <person name="LaButti K."/>
            <person name="Lindquist E.A."/>
            <person name="Lipzen A."/>
            <person name="Lundell T."/>
            <person name="Morin E."/>
            <person name="Murat C."/>
            <person name="Riley R."/>
            <person name="Ohm R."/>
            <person name="Sun H."/>
            <person name="Tunlid A."/>
            <person name="Henrissat B."/>
            <person name="Grigoriev I.V."/>
            <person name="Hibbett D.S."/>
            <person name="Martin F."/>
        </authorList>
    </citation>
    <scope>NUCLEOTIDE SEQUENCE [LARGE SCALE GENOMIC DNA]</scope>
    <source>
        <strain evidence="9">UH-Slu-Lm8-n1</strain>
    </source>
</reference>
<dbReference type="Proteomes" id="UP000054485">
    <property type="component" value="Unassembled WGS sequence"/>
</dbReference>
<accession>A0A0D0A6M5</accession>
<dbReference type="STRING" id="930992.A0A0D0A6M5"/>
<evidence type="ECO:0000256" key="1">
    <source>
        <dbReference type="ARBA" id="ARBA00002212"/>
    </source>
</evidence>
<dbReference type="HOGENOM" id="CLU_130004_0_1_1"/>
<comment type="similarity">
    <text evidence="3">Belongs to the CHZ1 family.</text>
</comment>
<evidence type="ECO:0000256" key="2">
    <source>
        <dbReference type="ARBA" id="ARBA00004123"/>
    </source>
</evidence>
<dbReference type="OrthoDB" id="2688480at2759"/>
<evidence type="ECO:0000256" key="6">
    <source>
        <dbReference type="SAM" id="MobiDB-lite"/>
    </source>
</evidence>
<dbReference type="AlphaFoldDB" id="A0A0D0A6M5"/>
<dbReference type="InParanoid" id="A0A0D0A6M5"/>
<sequence length="111" mass="12398">MSTEPSSPAKKDATSPVKSPDSKGKGKAKGPAEDVSMEEEEEDEEEEDDEEGDEEMEEEEDDDDHEEIDPSAILPRRTRGTRVDYTSEEALKKAGLTKDDHDEDDEDGMEH</sequence>
<keyword evidence="5" id="KW-0539">Nucleus</keyword>
<feature type="domain" description="Histone chaperone" evidence="7">
    <location>
        <begin position="60"/>
        <end position="90"/>
    </location>
</feature>
<gene>
    <name evidence="8" type="ORF">CY34DRAFT_810513</name>
</gene>
<feature type="region of interest" description="Disordered" evidence="6">
    <location>
        <begin position="1"/>
        <end position="111"/>
    </location>
</feature>
<evidence type="ECO:0000313" key="9">
    <source>
        <dbReference type="Proteomes" id="UP000054485"/>
    </source>
</evidence>
<reference evidence="8 9" key="1">
    <citation type="submission" date="2014-04" db="EMBL/GenBank/DDBJ databases">
        <authorList>
            <consortium name="DOE Joint Genome Institute"/>
            <person name="Kuo A."/>
            <person name="Ruytinx J."/>
            <person name="Rineau F."/>
            <person name="Colpaert J."/>
            <person name="Kohler A."/>
            <person name="Nagy L.G."/>
            <person name="Floudas D."/>
            <person name="Copeland A."/>
            <person name="Barry K.W."/>
            <person name="Cichocki N."/>
            <person name="Veneault-Fourrey C."/>
            <person name="LaButti K."/>
            <person name="Lindquist E.A."/>
            <person name="Lipzen A."/>
            <person name="Lundell T."/>
            <person name="Morin E."/>
            <person name="Murat C."/>
            <person name="Sun H."/>
            <person name="Tunlid A."/>
            <person name="Henrissat B."/>
            <person name="Grigoriev I.V."/>
            <person name="Hibbett D.S."/>
            <person name="Martin F."/>
            <person name="Nordberg H.P."/>
            <person name="Cantor M.N."/>
            <person name="Hua S.X."/>
        </authorList>
    </citation>
    <scope>NUCLEOTIDE SEQUENCE [LARGE SCALE GENOMIC DNA]</scope>
    <source>
        <strain evidence="8 9">UH-Slu-Lm8-n1</strain>
    </source>
</reference>
<dbReference type="Pfam" id="PF09649">
    <property type="entry name" value="CHZ"/>
    <property type="match status" value="1"/>
</dbReference>
<protein>
    <submittedName>
        <fullName evidence="8">Unplaced genomic scaffold CY34scaffold_335, whole genome shotgun sequence</fullName>
    </submittedName>
</protein>
<comment type="function">
    <text evidence="1">Forms a chaperone-bound H2A.Z-H2B complex that acts as a source for SWR1 complex-dependent H2A to H2A.Z histone replacement in chromatin.</text>
</comment>
<dbReference type="InterPro" id="IPR019098">
    <property type="entry name" value="Histone_chaperone_domain_CHZ"/>
</dbReference>